<sequence>MSANDYRRDGGKLHQWIGHPWSLTLACNSIKLHRSENRKKGDYLWIDPPWQFGIGQTLITDSASYPIPDEQQFQAFEQSWWEHFRPVLGSSVESIRAQEDGELDIIFSTGHRLHVPGDQTPGDHPDWYDHWYVRFSEGDHSSPTWIRSDNTPL</sequence>
<name>A0A512M2M5_9BACT</name>
<dbReference type="OrthoDB" id="6195151at2"/>
<comment type="caution">
    <text evidence="1">The sequence shown here is derived from an EMBL/GenBank/DDBJ whole genome shotgun (WGS) entry which is preliminary data.</text>
</comment>
<dbReference type="PROSITE" id="PS51257">
    <property type="entry name" value="PROKAR_LIPOPROTEIN"/>
    <property type="match status" value="1"/>
</dbReference>
<gene>
    <name evidence="1" type="ORF">BGE01nite_02840</name>
</gene>
<dbReference type="AlphaFoldDB" id="A0A512M2M5"/>
<keyword evidence="2" id="KW-1185">Reference proteome</keyword>
<organism evidence="1 2">
    <name type="scientific">Brevifollis gellanilyticus</name>
    <dbReference type="NCBI Taxonomy" id="748831"/>
    <lineage>
        <taxon>Bacteria</taxon>
        <taxon>Pseudomonadati</taxon>
        <taxon>Verrucomicrobiota</taxon>
        <taxon>Verrucomicrobiia</taxon>
        <taxon>Verrucomicrobiales</taxon>
        <taxon>Verrucomicrobiaceae</taxon>
    </lineage>
</organism>
<evidence type="ECO:0000313" key="1">
    <source>
        <dbReference type="EMBL" id="GEP40993.1"/>
    </source>
</evidence>
<protein>
    <submittedName>
        <fullName evidence="1">Uncharacterized protein</fullName>
    </submittedName>
</protein>
<dbReference type="Proteomes" id="UP000321577">
    <property type="component" value="Unassembled WGS sequence"/>
</dbReference>
<proteinExistence type="predicted"/>
<dbReference type="EMBL" id="BKAG01000001">
    <property type="protein sequence ID" value="GEP40993.1"/>
    <property type="molecule type" value="Genomic_DNA"/>
</dbReference>
<dbReference type="RefSeq" id="WP_146848459.1">
    <property type="nucleotide sequence ID" value="NZ_BKAG01000001.1"/>
</dbReference>
<evidence type="ECO:0000313" key="2">
    <source>
        <dbReference type="Proteomes" id="UP000321577"/>
    </source>
</evidence>
<reference evidence="1 2" key="1">
    <citation type="submission" date="2019-07" db="EMBL/GenBank/DDBJ databases">
        <title>Whole genome shotgun sequence of Brevifollis gellanilyticus NBRC 108608.</title>
        <authorList>
            <person name="Hosoyama A."/>
            <person name="Uohara A."/>
            <person name="Ohji S."/>
            <person name="Ichikawa N."/>
        </authorList>
    </citation>
    <scope>NUCLEOTIDE SEQUENCE [LARGE SCALE GENOMIC DNA]</scope>
    <source>
        <strain evidence="1 2">NBRC 108608</strain>
    </source>
</reference>
<accession>A0A512M2M5</accession>